<dbReference type="PANTHER" id="PTHR30349">
    <property type="entry name" value="PHAGE INTEGRASE-RELATED"/>
    <property type="match status" value="1"/>
</dbReference>
<evidence type="ECO:0000256" key="2">
    <source>
        <dbReference type="ARBA" id="ARBA00023172"/>
    </source>
</evidence>
<dbReference type="GO" id="GO:0015074">
    <property type="term" value="P:DNA integration"/>
    <property type="evidence" value="ECO:0007669"/>
    <property type="project" value="InterPro"/>
</dbReference>
<dbReference type="Proteomes" id="UP000598146">
    <property type="component" value="Unassembled WGS sequence"/>
</dbReference>
<organism evidence="4 5">
    <name type="scientific">Actinoplanes aureus</name>
    <dbReference type="NCBI Taxonomy" id="2792083"/>
    <lineage>
        <taxon>Bacteria</taxon>
        <taxon>Bacillati</taxon>
        <taxon>Actinomycetota</taxon>
        <taxon>Actinomycetes</taxon>
        <taxon>Micromonosporales</taxon>
        <taxon>Micromonosporaceae</taxon>
        <taxon>Actinoplanes</taxon>
    </lineage>
</organism>
<dbReference type="InterPro" id="IPR011010">
    <property type="entry name" value="DNA_brk_join_enz"/>
</dbReference>
<reference evidence="4" key="1">
    <citation type="submission" date="2020-11" db="EMBL/GenBank/DDBJ databases">
        <title>Isolation and identification of active actinomycetes.</title>
        <authorList>
            <person name="Sun X."/>
        </authorList>
    </citation>
    <scope>NUCLEOTIDE SEQUENCE</scope>
    <source>
        <strain evidence="4">NEAU-A11</strain>
    </source>
</reference>
<evidence type="ECO:0000313" key="4">
    <source>
        <dbReference type="EMBL" id="MBG0568814.1"/>
    </source>
</evidence>
<dbReference type="Pfam" id="PF00589">
    <property type="entry name" value="Phage_integrase"/>
    <property type="match status" value="1"/>
</dbReference>
<dbReference type="SUPFAM" id="SSF56349">
    <property type="entry name" value="DNA breaking-rejoining enzymes"/>
    <property type="match status" value="1"/>
</dbReference>
<feature type="domain" description="Tyr recombinase" evidence="3">
    <location>
        <begin position="196"/>
        <end position="376"/>
    </location>
</feature>
<gene>
    <name evidence="4" type="ORF">I4J89_46120</name>
</gene>
<dbReference type="EMBL" id="JADQTO010000045">
    <property type="protein sequence ID" value="MBG0568814.1"/>
    <property type="molecule type" value="Genomic_DNA"/>
</dbReference>
<keyword evidence="2" id="KW-0233">DNA recombination</keyword>
<evidence type="ECO:0000259" key="3">
    <source>
        <dbReference type="PROSITE" id="PS51898"/>
    </source>
</evidence>
<protein>
    <submittedName>
        <fullName evidence="4">Site-specific integrase</fullName>
    </submittedName>
</protein>
<dbReference type="InterPro" id="IPR050090">
    <property type="entry name" value="Tyrosine_recombinase_XerCD"/>
</dbReference>
<keyword evidence="1" id="KW-0238">DNA-binding</keyword>
<accession>A0A931G822</accession>
<proteinExistence type="predicted"/>
<comment type="caution">
    <text evidence="4">The sequence shown here is derived from an EMBL/GenBank/DDBJ whole genome shotgun (WGS) entry which is preliminary data.</text>
</comment>
<sequence length="399" mass="44901">MEKLRERLMNGRADLPRIGSVEPGRGTLPPYVVVDESGTELEPVTRYLRDLALSDMSPLTCRSYGFDLLRWFRVLWALDVSWEKATQSEADVMVGWMRTAANPQRERRRAGGTPAGMVNLRTGKPALAAGYAPRTINHALSAVHGFYSFHGHFGRGPVVNPVPSSRQRRRALGHRSPVEARAVFRRARLRQRVADVAPRALTDAQWDELFAAMTCDRDRAVLLCYVSSGARANELLGAQLGDVDWGGLKIYVVSKGTRLRQAVPASPEAFLYLARYLDADGVPAADEPLWRTRRGEKRALTYWAMRRVLQRANAVLGTNWTLHDLRHTAATRMANDPAMTLAEVQQILRHADINVTARYVTVRIEEMFDKLQEHYQRPRPQRTYTPGYDAADIRAVFGG</sequence>
<dbReference type="GO" id="GO:0003677">
    <property type="term" value="F:DNA binding"/>
    <property type="evidence" value="ECO:0007669"/>
    <property type="project" value="UniProtKB-KW"/>
</dbReference>
<dbReference type="PROSITE" id="PS51898">
    <property type="entry name" value="TYR_RECOMBINASE"/>
    <property type="match status" value="1"/>
</dbReference>
<name>A0A931G822_9ACTN</name>
<dbReference type="InterPro" id="IPR013762">
    <property type="entry name" value="Integrase-like_cat_sf"/>
</dbReference>
<dbReference type="AlphaFoldDB" id="A0A931G822"/>
<keyword evidence="5" id="KW-1185">Reference proteome</keyword>
<dbReference type="Gene3D" id="1.10.150.130">
    <property type="match status" value="1"/>
</dbReference>
<dbReference type="InterPro" id="IPR002104">
    <property type="entry name" value="Integrase_catalytic"/>
</dbReference>
<evidence type="ECO:0000256" key="1">
    <source>
        <dbReference type="ARBA" id="ARBA00023125"/>
    </source>
</evidence>
<dbReference type="Gene3D" id="1.10.443.10">
    <property type="entry name" value="Intergrase catalytic core"/>
    <property type="match status" value="1"/>
</dbReference>
<evidence type="ECO:0000313" key="5">
    <source>
        <dbReference type="Proteomes" id="UP000598146"/>
    </source>
</evidence>
<dbReference type="PANTHER" id="PTHR30349:SF81">
    <property type="entry name" value="TYROSINE RECOMBINASE XERC"/>
    <property type="match status" value="1"/>
</dbReference>
<dbReference type="InterPro" id="IPR010998">
    <property type="entry name" value="Integrase_recombinase_N"/>
</dbReference>
<dbReference type="GO" id="GO:0006310">
    <property type="term" value="P:DNA recombination"/>
    <property type="evidence" value="ECO:0007669"/>
    <property type="project" value="UniProtKB-KW"/>
</dbReference>
<dbReference type="CDD" id="cd00397">
    <property type="entry name" value="DNA_BRE_C"/>
    <property type="match status" value="1"/>
</dbReference>
<dbReference type="RefSeq" id="WP_196420584.1">
    <property type="nucleotide sequence ID" value="NZ_JADQTO010000045.1"/>
</dbReference>